<evidence type="ECO:0000313" key="2">
    <source>
        <dbReference type="Proteomes" id="UP001187531"/>
    </source>
</evidence>
<feature type="non-terminal residue" evidence="1">
    <location>
        <position position="1"/>
    </location>
</feature>
<dbReference type="EMBL" id="JAVRJZ010000399">
    <property type="protein sequence ID" value="KAK2702392.1"/>
    <property type="molecule type" value="Genomic_DNA"/>
</dbReference>
<accession>A0AA88HBK6</accession>
<comment type="caution">
    <text evidence="1">The sequence shown here is derived from an EMBL/GenBank/DDBJ whole genome shotgun (WGS) entry which is preliminary data.</text>
</comment>
<sequence length="54" mass="5868">VFISGLAPEKTESCSNQKQFIEEFITPECVHKIQQTKSGLVADIKTDSAAQALS</sequence>
<protein>
    <submittedName>
        <fullName evidence="1">Uncharacterized protein</fullName>
    </submittedName>
</protein>
<evidence type="ECO:0000313" key="1">
    <source>
        <dbReference type="EMBL" id="KAK2702392.1"/>
    </source>
</evidence>
<proteinExistence type="predicted"/>
<keyword evidence="2" id="KW-1185">Reference proteome</keyword>
<gene>
    <name evidence="1" type="ORF">QYM36_018996</name>
</gene>
<dbReference type="Proteomes" id="UP001187531">
    <property type="component" value="Unassembled WGS sequence"/>
</dbReference>
<organism evidence="1 2">
    <name type="scientific">Artemia franciscana</name>
    <name type="common">Brine shrimp</name>
    <name type="synonym">Artemia sanfranciscana</name>
    <dbReference type="NCBI Taxonomy" id="6661"/>
    <lineage>
        <taxon>Eukaryota</taxon>
        <taxon>Metazoa</taxon>
        <taxon>Ecdysozoa</taxon>
        <taxon>Arthropoda</taxon>
        <taxon>Crustacea</taxon>
        <taxon>Branchiopoda</taxon>
        <taxon>Anostraca</taxon>
        <taxon>Artemiidae</taxon>
        <taxon>Artemia</taxon>
    </lineage>
</organism>
<reference evidence="1" key="1">
    <citation type="submission" date="2023-07" db="EMBL/GenBank/DDBJ databases">
        <title>Chromosome-level genome assembly of Artemia franciscana.</title>
        <authorList>
            <person name="Jo E."/>
        </authorList>
    </citation>
    <scope>NUCLEOTIDE SEQUENCE</scope>
    <source>
        <tissue evidence="1">Whole body</tissue>
    </source>
</reference>
<dbReference type="AlphaFoldDB" id="A0AA88HBK6"/>
<name>A0AA88HBK6_ARTSF</name>